<keyword evidence="4" id="KW-0472">Membrane</keyword>
<reference evidence="7" key="1">
    <citation type="submission" date="2023-10" db="EMBL/GenBank/DDBJ databases">
        <title>Genome assembly of Pristionchus species.</title>
        <authorList>
            <person name="Yoshida K."/>
            <person name="Sommer R.J."/>
        </authorList>
    </citation>
    <scope>NUCLEOTIDE SEQUENCE</scope>
    <source>
        <strain evidence="7">RS5133</strain>
    </source>
</reference>
<keyword evidence="5" id="KW-1015">Disulfide bond</keyword>
<evidence type="ECO:0000313" key="8">
    <source>
        <dbReference type="Proteomes" id="UP001432322"/>
    </source>
</evidence>
<dbReference type="PANTHER" id="PTHR48261">
    <property type="entry name" value="ACETYLGLUCOSAMINYLTRANSFERASE"/>
    <property type="match status" value="1"/>
</dbReference>
<evidence type="ECO:0000256" key="4">
    <source>
        <dbReference type="ARBA" id="ARBA00023136"/>
    </source>
</evidence>
<evidence type="ECO:0000256" key="2">
    <source>
        <dbReference type="ARBA" id="ARBA00010271"/>
    </source>
</evidence>
<name>A0AAV5UZD4_9BILA</name>
<protein>
    <recommendedName>
        <fullName evidence="6">Glycosyl transferase 64 domain-containing protein</fullName>
    </recommendedName>
</protein>
<gene>
    <name evidence="7" type="ORF">PFISCL1PPCAC_2754</name>
</gene>
<feature type="non-terminal residue" evidence="7">
    <location>
        <position position="1"/>
    </location>
</feature>
<dbReference type="GO" id="GO:0016757">
    <property type="term" value="F:glycosyltransferase activity"/>
    <property type="evidence" value="ECO:0007669"/>
    <property type="project" value="InterPro"/>
</dbReference>
<sequence>RALSRVSRISSTRLFELRRSGRIFLDRYLRDPKGFARGVLEVISKRLDLPPVAKFPINNPIVPISNEKFTVVILSYKRLDLLKKIIHKLQQVTEFVAKIIVVWNSVSLPLPEIKIPSTIEIKFIRPKKNSLNNRFLPWHNIGTDCVLSLDDDIAITKSQLLLGFKIWQSERDRIVSFVPRRRDIDANGKASYSIEKGSHYEFGLTGYALLHRNYLYEYFLSMPAAFRSFVDGRQNCEDIAMNYLVANLSRRPIISVTFDGTLNMVRNLTGLSSRSNHLVVRSDCVAFFEAAYGYNPLQSSYYQAAKHNSITK</sequence>
<dbReference type="SUPFAM" id="SSF53448">
    <property type="entry name" value="Nucleotide-diphospho-sugar transferases"/>
    <property type="match status" value="1"/>
</dbReference>
<proteinExistence type="inferred from homology"/>
<evidence type="ECO:0000313" key="7">
    <source>
        <dbReference type="EMBL" id="GMT11457.1"/>
    </source>
</evidence>
<dbReference type="GO" id="GO:0005789">
    <property type="term" value="C:endoplasmic reticulum membrane"/>
    <property type="evidence" value="ECO:0007669"/>
    <property type="project" value="UniProtKB-SubCell"/>
</dbReference>
<dbReference type="PANTHER" id="PTHR48261:SF2">
    <property type="entry name" value="ACETYLGLUCOSAMINYLTRANSFERASE"/>
    <property type="match status" value="1"/>
</dbReference>
<evidence type="ECO:0000256" key="1">
    <source>
        <dbReference type="ARBA" id="ARBA00004648"/>
    </source>
</evidence>
<dbReference type="Proteomes" id="UP001432322">
    <property type="component" value="Unassembled WGS sequence"/>
</dbReference>
<dbReference type="EMBL" id="BTSY01000001">
    <property type="protein sequence ID" value="GMT11457.1"/>
    <property type="molecule type" value="Genomic_DNA"/>
</dbReference>
<dbReference type="Gene3D" id="3.90.550.10">
    <property type="entry name" value="Spore Coat Polysaccharide Biosynthesis Protein SpsA, Chain A"/>
    <property type="match status" value="1"/>
</dbReference>
<evidence type="ECO:0000256" key="5">
    <source>
        <dbReference type="ARBA" id="ARBA00023157"/>
    </source>
</evidence>
<keyword evidence="3" id="KW-0808">Transferase</keyword>
<comment type="subcellular location">
    <subcellularLocation>
        <location evidence="1">Endoplasmic reticulum membrane</location>
        <topology evidence="1">Single-pass type II membrane protein</topology>
    </subcellularLocation>
</comment>
<comment type="similarity">
    <text evidence="2">Belongs to the glycosyltransferase 47 family.</text>
</comment>
<dbReference type="Pfam" id="PF09258">
    <property type="entry name" value="Glyco_transf_64"/>
    <property type="match status" value="1"/>
</dbReference>
<keyword evidence="8" id="KW-1185">Reference proteome</keyword>
<evidence type="ECO:0000256" key="3">
    <source>
        <dbReference type="ARBA" id="ARBA00022679"/>
    </source>
</evidence>
<organism evidence="7 8">
    <name type="scientific">Pristionchus fissidentatus</name>
    <dbReference type="NCBI Taxonomy" id="1538716"/>
    <lineage>
        <taxon>Eukaryota</taxon>
        <taxon>Metazoa</taxon>
        <taxon>Ecdysozoa</taxon>
        <taxon>Nematoda</taxon>
        <taxon>Chromadorea</taxon>
        <taxon>Rhabditida</taxon>
        <taxon>Rhabditina</taxon>
        <taxon>Diplogasteromorpha</taxon>
        <taxon>Diplogasteroidea</taxon>
        <taxon>Neodiplogasteridae</taxon>
        <taxon>Pristionchus</taxon>
    </lineage>
</organism>
<accession>A0AAV5UZD4</accession>
<feature type="domain" description="Glycosyl transferase 64" evidence="6">
    <location>
        <begin position="69"/>
        <end position="305"/>
    </location>
</feature>
<dbReference type="AlphaFoldDB" id="A0AAV5UZD4"/>
<dbReference type="GO" id="GO:1901135">
    <property type="term" value="P:carbohydrate derivative metabolic process"/>
    <property type="evidence" value="ECO:0007669"/>
    <property type="project" value="UniProtKB-ARBA"/>
</dbReference>
<dbReference type="InterPro" id="IPR004263">
    <property type="entry name" value="Exostosin"/>
</dbReference>
<dbReference type="InterPro" id="IPR029044">
    <property type="entry name" value="Nucleotide-diphossugar_trans"/>
</dbReference>
<comment type="caution">
    <text evidence="7">The sequence shown here is derived from an EMBL/GenBank/DDBJ whole genome shotgun (WGS) entry which is preliminary data.</text>
</comment>
<dbReference type="InterPro" id="IPR015338">
    <property type="entry name" value="GT64_dom"/>
</dbReference>
<evidence type="ECO:0000259" key="6">
    <source>
        <dbReference type="Pfam" id="PF09258"/>
    </source>
</evidence>
<feature type="non-terminal residue" evidence="7">
    <location>
        <position position="312"/>
    </location>
</feature>